<comment type="caution">
    <text evidence="1">The sequence shown here is derived from an EMBL/GenBank/DDBJ whole genome shotgun (WGS) entry which is preliminary data.</text>
</comment>
<dbReference type="AlphaFoldDB" id="A0A6L5YRC3"/>
<sequence length="95" mass="11716">MSQKNGMIQIQCINTIFRLFVQNEDEMTKVEIFVNNIRTMKGISLTDIYNWCNRQGILYDTRFNYHKEFSAWRNFCMFIHYYRQKQKYMLHLKIA</sequence>
<evidence type="ECO:0000313" key="2">
    <source>
        <dbReference type="Proteomes" id="UP000474024"/>
    </source>
</evidence>
<dbReference type="RefSeq" id="WP_154429684.1">
    <property type="nucleotide sequence ID" value="NZ_VUNI01000008.1"/>
</dbReference>
<organism evidence="1 2">
    <name type="scientific">Roseburia porci</name>
    <dbReference type="NCBI Taxonomy" id="2605790"/>
    <lineage>
        <taxon>Bacteria</taxon>
        <taxon>Bacillati</taxon>
        <taxon>Bacillota</taxon>
        <taxon>Clostridia</taxon>
        <taxon>Lachnospirales</taxon>
        <taxon>Lachnospiraceae</taxon>
        <taxon>Roseburia</taxon>
    </lineage>
</organism>
<dbReference type="EMBL" id="VUNI01000008">
    <property type="protein sequence ID" value="MST74717.1"/>
    <property type="molecule type" value="Genomic_DNA"/>
</dbReference>
<gene>
    <name evidence="1" type="ORF">FYJ75_06630</name>
</gene>
<evidence type="ECO:0000313" key="1">
    <source>
        <dbReference type="EMBL" id="MST74717.1"/>
    </source>
</evidence>
<protein>
    <submittedName>
        <fullName evidence="1">Uncharacterized protein</fullName>
    </submittedName>
</protein>
<keyword evidence="2" id="KW-1185">Reference proteome</keyword>
<proteinExistence type="predicted"/>
<reference evidence="1 2" key="1">
    <citation type="submission" date="2019-08" db="EMBL/GenBank/DDBJ databases">
        <title>In-depth cultivation of the pig gut microbiome towards novel bacterial diversity and tailored functional studies.</title>
        <authorList>
            <person name="Wylensek D."/>
            <person name="Hitch T.C.A."/>
            <person name="Clavel T."/>
        </authorList>
    </citation>
    <scope>NUCLEOTIDE SEQUENCE [LARGE SCALE GENOMIC DNA]</scope>
    <source>
        <strain evidence="1 2">MUC/MUC-530-WT-4D</strain>
    </source>
</reference>
<name>A0A6L5YRC3_9FIRM</name>
<accession>A0A6L5YRC3</accession>
<dbReference type="Proteomes" id="UP000474024">
    <property type="component" value="Unassembled WGS sequence"/>
</dbReference>